<keyword evidence="10" id="KW-1185">Reference proteome</keyword>
<dbReference type="SUPFAM" id="SSF53756">
    <property type="entry name" value="UDP-Glycosyltransferase/glycogen phosphorylase"/>
    <property type="match status" value="1"/>
</dbReference>
<keyword evidence="7" id="KW-0448">Lipopolysaccharide biosynthesis</keyword>
<evidence type="ECO:0000256" key="6">
    <source>
        <dbReference type="ARBA" id="ARBA00049183"/>
    </source>
</evidence>
<reference evidence="10" key="1">
    <citation type="journal article" date="2019" name="Int. J. Syst. Evol. Microbiol.">
        <title>The Global Catalogue of Microorganisms (GCM) 10K type strain sequencing project: providing services to taxonomists for standard genome sequencing and annotation.</title>
        <authorList>
            <consortium name="The Broad Institute Genomics Platform"/>
            <consortium name="The Broad Institute Genome Sequencing Center for Infectious Disease"/>
            <person name="Wu L."/>
            <person name="Ma J."/>
        </authorList>
    </citation>
    <scope>NUCLEOTIDE SEQUENCE [LARGE SCALE GENOMIC DNA]</scope>
    <source>
        <strain evidence="10">KCTC 23701</strain>
    </source>
</reference>
<dbReference type="InterPro" id="IPR038107">
    <property type="entry name" value="Glycos_transf_N_sf"/>
</dbReference>
<evidence type="ECO:0000256" key="3">
    <source>
        <dbReference type="ARBA" id="ARBA00019077"/>
    </source>
</evidence>
<proteinExistence type="inferred from homology"/>
<sequence length="421" mass="46157">MSRWLYSILVWLATPLIRAYLRRRARKQPAYLEHWDERWARYTGLAPKPYDYWLHAVSVGEMRAAAPLIRALRQREPELRLLLSCMTPTGRDTAHELYGDIAGIVYLPYDRPAAVRRFLARFSPRCGLLLETELWPNLIHGCADAGVPLLLVNARLSARSAQGYARVRWLIEPALARLAAVLAQGADDAERLALLGARHVKVCGNLKYDNQPDAAVVARGRDWRTRFGDRPVVLVASSREGEEALLLDALSLLPADTLLVIVPRHPQRFDDVAAMIAARGLALLRRRDWQATPVPPDTRVLLGDSMGELAAWYACADVALIGGSILPFGSQNLIEACALGCPVLLGPSTFNFADAAREALAAGAAWQGDDAGALLREAAALLADAPRRQAMGQAGTAFAERHRGATARVLDALDRQPVSPR</sequence>
<dbReference type="PANTHER" id="PTHR42755">
    <property type="entry name" value="3-DEOXY-MANNO-OCTULOSONATE CYTIDYLYLTRANSFERASE"/>
    <property type="match status" value="1"/>
</dbReference>
<comment type="similarity">
    <text evidence="7">Belongs to the glycosyltransferase group 1 family.</text>
</comment>
<dbReference type="NCBIfam" id="NF004386">
    <property type="entry name" value="PRK05749.1-2"/>
    <property type="match status" value="1"/>
</dbReference>
<keyword evidence="7" id="KW-1003">Cell membrane</keyword>
<feature type="domain" description="3-deoxy-D-manno-octulosonic-acid transferase N-terminal" evidence="8">
    <location>
        <begin position="34"/>
        <end position="209"/>
    </location>
</feature>
<dbReference type="EMBL" id="BMYO01000009">
    <property type="protein sequence ID" value="GHD67921.1"/>
    <property type="molecule type" value="Genomic_DNA"/>
</dbReference>
<evidence type="ECO:0000256" key="4">
    <source>
        <dbReference type="ARBA" id="ARBA00022679"/>
    </source>
</evidence>
<evidence type="ECO:0000256" key="1">
    <source>
        <dbReference type="ARBA" id="ARBA00004713"/>
    </source>
</evidence>
<accession>A0ABQ3H329</accession>
<keyword evidence="4 7" id="KW-0808">Transferase</keyword>
<name>A0ABQ3H329_9NEIS</name>
<comment type="caution">
    <text evidence="9">The sequence shown here is derived from an EMBL/GenBank/DDBJ whole genome shotgun (WGS) entry which is preliminary data.</text>
</comment>
<dbReference type="Proteomes" id="UP000604737">
    <property type="component" value="Unassembled WGS sequence"/>
</dbReference>
<dbReference type="InterPro" id="IPR039901">
    <property type="entry name" value="Kdotransferase"/>
</dbReference>
<dbReference type="Pfam" id="PF04413">
    <property type="entry name" value="Glycos_transf_N"/>
    <property type="match status" value="1"/>
</dbReference>
<dbReference type="EC" id="2.4.99.12" evidence="2 7"/>
<dbReference type="InterPro" id="IPR007507">
    <property type="entry name" value="Glycos_transf_N"/>
</dbReference>
<evidence type="ECO:0000259" key="8">
    <source>
        <dbReference type="Pfam" id="PF04413"/>
    </source>
</evidence>
<dbReference type="GO" id="GO:0016740">
    <property type="term" value="F:transferase activity"/>
    <property type="evidence" value="ECO:0007669"/>
    <property type="project" value="UniProtKB-KW"/>
</dbReference>
<comment type="pathway">
    <text evidence="1 7">Bacterial outer membrane biogenesis; LPS core biosynthesis.</text>
</comment>
<evidence type="ECO:0000256" key="5">
    <source>
        <dbReference type="ARBA" id="ARBA00031445"/>
    </source>
</evidence>
<comment type="subcellular location">
    <subcellularLocation>
        <location evidence="7">Cell membrane</location>
    </subcellularLocation>
</comment>
<organism evidence="9 10">
    <name type="scientific">Jeongeupia chitinilytica</name>
    <dbReference type="NCBI Taxonomy" id="1041641"/>
    <lineage>
        <taxon>Bacteria</taxon>
        <taxon>Pseudomonadati</taxon>
        <taxon>Pseudomonadota</taxon>
        <taxon>Betaproteobacteria</taxon>
        <taxon>Neisseriales</taxon>
        <taxon>Chitinibacteraceae</taxon>
        <taxon>Jeongeupia</taxon>
    </lineage>
</organism>
<dbReference type="Gene3D" id="3.40.50.2000">
    <property type="entry name" value="Glycogen Phosphorylase B"/>
    <property type="match status" value="1"/>
</dbReference>
<gene>
    <name evidence="9" type="primary">kdtA</name>
    <name evidence="9" type="ORF">GCM10007350_32320</name>
</gene>
<keyword evidence="7" id="KW-0472">Membrane</keyword>
<dbReference type="RefSeq" id="WP_189461948.1">
    <property type="nucleotide sequence ID" value="NZ_BMYO01000009.1"/>
</dbReference>
<comment type="catalytic activity">
    <reaction evidence="6 7">
        <text>lipid IVA (E. coli) + CMP-3-deoxy-beta-D-manno-octulosonate = alpha-Kdo-(2-&gt;6)-lipid IVA (E. coli) + CMP + H(+)</text>
        <dbReference type="Rhea" id="RHEA:28066"/>
        <dbReference type="ChEBI" id="CHEBI:15378"/>
        <dbReference type="ChEBI" id="CHEBI:58603"/>
        <dbReference type="ChEBI" id="CHEBI:60364"/>
        <dbReference type="ChEBI" id="CHEBI:60377"/>
        <dbReference type="ChEBI" id="CHEBI:85987"/>
        <dbReference type="EC" id="2.4.99.12"/>
    </reaction>
</comment>
<dbReference type="PANTHER" id="PTHR42755:SF1">
    <property type="entry name" value="3-DEOXY-D-MANNO-OCTULOSONIC ACID TRANSFERASE, MITOCHONDRIAL-RELATED"/>
    <property type="match status" value="1"/>
</dbReference>
<evidence type="ECO:0000313" key="9">
    <source>
        <dbReference type="EMBL" id="GHD67921.1"/>
    </source>
</evidence>
<dbReference type="Gene3D" id="3.40.50.11720">
    <property type="entry name" value="3-Deoxy-D-manno-octulosonic-acid transferase, N-terminal domain"/>
    <property type="match status" value="1"/>
</dbReference>
<evidence type="ECO:0000256" key="7">
    <source>
        <dbReference type="RuleBase" id="RU365103"/>
    </source>
</evidence>
<protein>
    <recommendedName>
        <fullName evidence="3 7">3-deoxy-D-manno-octulosonic acid transferase</fullName>
        <shortName evidence="7">Kdo transferase</shortName>
        <ecNumber evidence="2 7">2.4.99.12</ecNumber>
    </recommendedName>
    <alternativeName>
        <fullName evidence="5 7">Lipid IV(A) 3-deoxy-D-manno-octulosonic acid transferase</fullName>
    </alternativeName>
</protein>
<evidence type="ECO:0000256" key="2">
    <source>
        <dbReference type="ARBA" id="ARBA00012621"/>
    </source>
</evidence>
<evidence type="ECO:0000313" key="10">
    <source>
        <dbReference type="Proteomes" id="UP000604737"/>
    </source>
</evidence>
<comment type="function">
    <text evidence="7">Involved in lipopolysaccharide (LPS) biosynthesis. Catalyzes the transfer of 3-deoxy-D-manno-octulosonate (Kdo) residue(s) from CMP-Kdo to lipid IV(A), the tetraacyldisaccharide-1,4'-bisphosphate precursor of lipid A.</text>
</comment>